<accession>E3J4F9</accession>
<name>E3J4F9_PSEI1</name>
<keyword evidence="6" id="KW-1185">Reference proteome</keyword>
<evidence type="ECO:0000313" key="5">
    <source>
        <dbReference type="EMBL" id="ADP83078.1"/>
    </source>
</evidence>
<gene>
    <name evidence="5" type="ordered locus">FraEuI1c_5089</name>
</gene>
<dbReference type="GO" id="GO:0000166">
    <property type="term" value="F:nucleotide binding"/>
    <property type="evidence" value="ECO:0007669"/>
    <property type="project" value="InterPro"/>
</dbReference>
<dbReference type="SUPFAM" id="SSF55347">
    <property type="entry name" value="Glyceraldehyde-3-phosphate dehydrogenase-like, C-terminal domain"/>
    <property type="match status" value="1"/>
</dbReference>
<evidence type="ECO:0000256" key="1">
    <source>
        <dbReference type="ARBA" id="ARBA00010928"/>
    </source>
</evidence>
<dbReference type="PANTHER" id="PTHR22604:SF105">
    <property type="entry name" value="TRANS-1,2-DIHYDROBENZENE-1,2-DIOL DEHYDROGENASE"/>
    <property type="match status" value="1"/>
</dbReference>
<dbReference type="KEGG" id="fri:FraEuI1c_5089"/>
<evidence type="ECO:0000256" key="2">
    <source>
        <dbReference type="ARBA" id="ARBA00023002"/>
    </source>
</evidence>
<dbReference type="EMBL" id="CP002299">
    <property type="protein sequence ID" value="ADP83078.1"/>
    <property type="molecule type" value="Genomic_DNA"/>
</dbReference>
<dbReference type="STRING" id="298654.FraEuI1c_5089"/>
<dbReference type="GO" id="GO:0016491">
    <property type="term" value="F:oxidoreductase activity"/>
    <property type="evidence" value="ECO:0007669"/>
    <property type="project" value="UniProtKB-KW"/>
</dbReference>
<dbReference type="RefSeq" id="WP_013426196.1">
    <property type="nucleotide sequence ID" value="NC_014666.1"/>
</dbReference>
<dbReference type="Pfam" id="PF01408">
    <property type="entry name" value="GFO_IDH_MocA"/>
    <property type="match status" value="1"/>
</dbReference>
<protein>
    <submittedName>
        <fullName evidence="5">Oxidoreductase domain protein</fullName>
    </submittedName>
</protein>
<dbReference type="HOGENOM" id="CLU_023194_7_2_11"/>
<keyword evidence="2" id="KW-0560">Oxidoreductase</keyword>
<dbReference type="Proteomes" id="UP000002484">
    <property type="component" value="Chromosome"/>
</dbReference>
<evidence type="ECO:0000259" key="3">
    <source>
        <dbReference type="Pfam" id="PF01408"/>
    </source>
</evidence>
<dbReference type="eggNOG" id="COG0673">
    <property type="taxonomic scope" value="Bacteria"/>
</dbReference>
<dbReference type="SUPFAM" id="SSF51735">
    <property type="entry name" value="NAD(P)-binding Rossmann-fold domains"/>
    <property type="match status" value="1"/>
</dbReference>
<sequence length="355" mass="37266">MAHVTERIRWGIAGTGMIARDFARDLALVEDAELVAVGSRAAAGAEAFGAELGVPRRHASYAALADDPEVDVVYVASPHTGHLAHTLQFLGAGKHVLCEKPLAVNAAQARAMAAAAREAGRFLMEAVWSRFTPGYRAMRAVLDAGEIGELLLVEAEFGFRADFDPAHRLFNPDLAGGSVLDIGIYPVQFAHLLLGTPVAVTASGVLGATGVDEHVVAVLRYAGGALAVATSSLRADLPGAARIVGTLGSIELPSSMWAPETVIVHGPAAPSRIGADDAEPVPPRRIDTPLAGIGLHYQVRHIHDRLRAGHLESDVMPLSESVQIAETLDAIRVAVGVHYPDDEQAEPSVRSGTSI</sequence>
<evidence type="ECO:0000313" key="6">
    <source>
        <dbReference type="Proteomes" id="UP000002484"/>
    </source>
</evidence>
<proteinExistence type="inferred from homology"/>
<feature type="domain" description="Gfo/Idh/MocA-like oxidoreductase N-terminal" evidence="3">
    <location>
        <begin position="8"/>
        <end position="124"/>
    </location>
</feature>
<dbReference type="InterPro" id="IPR036291">
    <property type="entry name" value="NAD(P)-bd_dom_sf"/>
</dbReference>
<dbReference type="InterPro" id="IPR055170">
    <property type="entry name" value="GFO_IDH_MocA-like_dom"/>
</dbReference>
<dbReference type="AlphaFoldDB" id="E3J4F9"/>
<reference evidence="5 6" key="1">
    <citation type="submission" date="2010-10" db="EMBL/GenBank/DDBJ databases">
        <title>Complete sequence of Frankia sp. EuI1c.</title>
        <authorList>
            <consortium name="US DOE Joint Genome Institute"/>
            <person name="Lucas S."/>
            <person name="Copeland A."/>
            <person name="Lapidus A."/>
            <person name="Cheng J.-F."/>
            <person name="Bruce D."/>
            <person name="Goodwin L."/>
            <person name="Pitluck S."/>
            <person name="Chertkov O."/>
            <person name="Detter J.C."/>
            <person name="Han C."/>
            <person name="Tapia R."/>
            <person name="Land M."/>
            <person name="Hauser L."/>
            <person name="Jeffries C."/>
            <person name="Kyrpides N."/>
            <person name="Ivanova N."/>
            <person name="Mikhailova N."/>
            <person name="Beauchemin N."/>
            <person name="Sen A."/>
            <person name="Sur S.A."/>
            <person name="Gtari M."/>
            <person name="Wall L."/>
            <person name="Tisa L."/>
            <person name="Woyke T."/>
        </authorList>
    </citation>
    <scope>NUCLEOTIDE SEQUENCE [LARGE SCALE GENOMIC DNA]</scope>
    <source>
        <strain evidence="6">DSM 45817 / CECT 9037 / EuI1c</strain>
    </source>
</reference>
<dbReference type="InterPro" id="IPR050984">
    <property type="entry name" value="Gfo/Idh/MocA_domain"/>
</dbReference>
<organism evidence="5 6">
    <name type="scientific">Pseudofrankia inefficax (strain DSM 45817 / CECT 9037 / DDB 130130 / EuI1c)</name>
    <name type="common">Frankia inefficax</name>
    <dbReference type="NCBI Taxonomy" id="298654"/>
    <lineage>
        <taxon>Bacteria</taxon>
        <taxon>Bacillati</taxon>
        <taxon>Actinomycetota</taxon>
        <taxon>Actinomycetes</taxon>
        <taxon>Frankiales</taxon>
        <taxon>Frankiaceae</taxon>
        <taxon>Pseudofrankia</taxon>
    </lineage>
</organism>
<feature type="domain" description="GFO/IDH/MocA-like oxidoreductase" evidence="4">
    <location>
        <begin position="135"/>
        <end position="251"/>
    </location>
</feature>
<dbReference type="Pfam" id="PF22725">
    <property type="entry name" value="GFO_IDH_MocA_C3"/>
    <property type="match status" value="1"/>
</dbReference>
<dbReference type="Gene3D" id="3.40.50.720">
    <property type="entry name" value="NAD(P)-binding Rossmann-like Domain"/>
    <property type="match status" value="1"/>
</dbReference>
<evidence type="ECO:0000259" key="4">
    <source>
        <dbReference type="Pfam" id="PF22725"/>
    </source>
</evidence>
<dbReference type="InterPro" id="IPR000683">
    <property type="entry name" value="Gfo/Idh/MocA-like_OxRdtase_N"/>
</dbReference>
<comment type="similarity">
    <text evidence="1">Belongs to the Gfo/Idh/MocA family.</text>
</comment>
<dbReference type="Gene3D" id="3.30.360.10">
    <property type="entry name" value="Dihydrodipicolinate Reductase, domain 2"/>
    <property type="match status" value="1"/>
</dbReference>
<dbReference type="OrthoDB" id="9815825at2"/>
<dbReference type="PANTHER" id="PTHR22604">
    <property type="entry name" value="OXIDOREDUCTASES"/>
    <property type="match status" value="1"/>
</dbReference>
<dbReference type="InParanoid" id="E3J4F9"/>